<protein>
    <submittedName>
        <fullName evidence="1">Uncharacterized protein</fullName>
    </submittedName>
</protein>
<dbReference type="AlphaFoldDB" id="A0A397U1A4"/>
<comment type="caution">
    <text evidence="1">The sequence shown here is derived from an EMBL/GenBank/DDBJ whole genome shotgun (WGS) entry which is preliminary data.</text>
</comment>
<name>A0A397U1A4_9GLOM</name>
<dbReference type="OrthoDB" id="2392326at2759"/>
<dbReference type="EMBL" id="QKWP01002407">
    <property type="protein sequence ID" value="RIB03441.1"/>
    <property type="molecule type" value="Genomic_DNA"/>
</dbReference>
<organism evidence="1 2">
    <name type="scientific">Gigaspora rosea</name>
    <dbReference type="NCBI Taxonomy" id="44941"/>
    <lineage>
        <taxon>Eukaryota</taxon>
        <taxon>Fungi</taxon>
        <taxon>Fungi incertae sedis</taxon>
        <taxon>Mucoromycota</taxon>
        <taxon>Glomeromycotina</taxon>
        <taxon>Glomeromycetes</taxon>
        <taxon>Diversisporales</taxon>
        <taxon>Gigasporaceae</taxon>
        <taxon>Gigaspora</taxon>
    </lineage>
</organism>
<sequence length="116" mass="13498">METNNVCEVKSTIFTSGWALKEYEKKAKCQPTIRITTCIKKLLEIMFYTSTANPSQKLTVSQMREELIHYAQAGEIENDEIPKEAMIQNWIGRFSRYWKEAMALRALDKTENSELL</sequence>
<evidence type="ECO:0000313" key="1">
    <source>
        <dbReference type="EMBL" id="RIB03441.1"/>
    </source>
</evidence>
<reference evidence="1 2" key="1">
    <citation type="submission" date="2018-06" db="EMBL/GenBank/DDBJ databases">
        <title>Comparative genomics reveals the genomic features of Rhizophagus irregularis, R. cerebriforme, R. diaphanum and Gigaspora rosea, and their symbiotic lifestyle signature.</title>
        <authorList>
            <person name="Morin E."/>
            <person name="San Clemente H."/>
            <person name="Chen E.C.H."/>
            <person name="De La Providencia I."/>
            <person name="Hainaut M."/>
            <person name="Kuo A."/>
            <person name="Kohler A."/>
            <person name="Murat C."/>
            <person name="Tang N."/>
            <person name="Roy S."/>
            <person name="Loubradou J."/>
            <person name="Henrissat B."/>
            <person name="Grigoriev I.V."/>
            <person name="Corradi N."/>
            <person name="Roux C."/>
            <person name="Martin F.M."/>
        </authorList>
    </citation>
    <scope>NUCLEOTIDE SEQUENCE [LARGE SCALE GENOMIC DNA]</scope>
    <source>
        <strain evidence="1 2">DAOM 194757</strain>
    </source>
</reference>
<dbReference type="Proteomes" id="UP000266673">
    <property type="component" value="Unassembled WGS sequence"/>
</dbReference>
<keyword evidence="2" id="KW-1185">Reference proteome</keyword>
<accession>A0A397U1A4</accession>
<proteinExistence type="predicted"/>
<gene>
    <name evidence="1" type="ORF">C2G38_2049270</name>
</gene>
<evidence type="ECO:0000313" key="2">
    <source>
        <dbReference type="Proteomes" id="UP000266673"/>
    </source>
</evidence>